<gene>
    <name evidence="1" type="ORF">SDC9_89858</name>
</gene>
<dbReference type="EMBL" id="VSSQ01010009">
    <property type="protein sequence ID" value="MPM43185.1"/>
    <property type="molecule type" value="Genomic_DNA"/>
</dbReference>
<reference evidence="1" key="1">
    <citation type="submission" date="2019-08" db="EMBL/GenBank/DDBJ databases">
        <authorList>
            <person name="Kucharzyk K."/>
            <person name="Murdoch R.W."/>
            <person name="Higgins S."/>
            <person name="Loffler F."/>
        </authorList>
    </citation>
    <scope>NUCLEOTIDE SEQUENCE</scope>
</reference>
<proteinExistence type="predicted"/>
<protein>
    <submittedName>
        <fullName evidence="1">Uncharacterized protein</fullName>
    </submittedName>
</protein>
<comment type="caution">
    <text evidence="1">The sequence shown here is derived from an EMBL/GenBank/DDBJ whole genome shotgun (WGS) entry which is preliminary data.</text>
</comment>
<name>A0A644ZQL7_9ZZZZ</name>
<sequence>MDMQRLLFNNLKDIKDYWVKTSIEGLNINTDLIWSDVEEEYKILKDKIVSDDEKIAYEKILNEVIRGVIHSILVMIDGGDKLADNYTIDLIEQNTRISLKKNDVLHEAFIDYLLDVEE</sequence>
<organism evidence="1">
    <name type="scientific">bioreactor metagenome</name>
    <dbReference type="NCBI Taxonomy" id="1076179"/>
    <lineage>
        <taxon>unclassified sequences</taxon>
        <taxon>metagenomes</taxon>
        <taxon>ecological metagenomes</taxon>
    </lineage>
</organism>
<accession>A0A644ZQL7</accession>
<evidence type="ECO:0000313" key="1">
    <source>
        <dbReference type="EMBL" id="MPM43185.1"/>
    </source>
</evidence>
<dbReference type="AlphaFoldDB" id="A0A644ZQL7"/>